<protein>
    <recommendedName>
        <fullName evidence="4">Transposase</fullName>
    </recommendedName>
</protein>
<proteinExistence type="predicted"/>
<feature type="region of interest" description="Disordered" evidence="1">
    <location>
        <begin position="75"/>
        <end position="102"/>
    </location>
</feature>
<feature type="compositionally biased region" description="Basic and acidic residues" evidence="1">
    <location>
        <begin position="76"/>
        <end position="99"/>
    </location>
</feature>
<evidence type="ECO:0008006" key="4">
    <source>
        <dbReference type="Google" id="ProtNLM"/>
    </source>
</evidence>
<comment type="caution">
    <text evidence="2">The sequence shown here is derived from an EMBL/GenBank/DDBJ whole genome shotgun (WGS) entry which is preliminary data.</text>
</comment>
<evidence type="ECO:0000313" key="2">
    <source>
        <dbReference type="EMBL" id="GIY95933.1"/>
    </source>
</evidence>
<dbReference type="EMBL" id="BPLR01000595">
    <property type="protein sequence ID" value="GIY95933.1"/>
    <property type="molecule type" value="Genomic_DNA"/>
</dbReference>
<sequence>MYFVSNLLAEFVSDSKNEVFLFLFFRSKNSRNFPNLQAIFPENCPAHLSIRVFRRLVGEINSPRSRGQRACCAGKTEYRGKKTTDSEYKSSRDHSRPGESEDIVMDVVNDQIGLVNGACLMPDRSLNG</sequence>
<gene>
    <name evidence="2" type="ORF">CEXT_550721</name>
</gene>
<reference evidence="2 3" key="1">
    <citation type="submission" date="2021-06" db="EMBL/GenBank/DDBJ databases">
        <title>Caerostris extrusa draft genome.</title>
        <authorList>
            <person name="Kono N."/>
            <person name="Arakawa K."/>
        </authorList>
    </citation>
    <scope>NUCLEOTIDE SEQUENCE [LARGE SCALE GENOMIC DNA]</scope>
</reference>
<dbReference type="Proteomes" id="UP001054945">
    <property type="component" value="Unassembled WGS sequence"/>
</dbReference>
<keyword evidence="3" id="KW-1185">Reference proteome</keyword>
<evidence type="ECO:0000313" key="3">
    <source>
        <dbReference type="Proteomes" id="UP001054945"/>
    </source>
</evidence>
<organism evidence="2 3">
    <name type="scientific">Caerostris extrusa</name>
    <name type="common">Bark spider</name>
    <name type="synonym">Caerostris bankana</name>
    <dbReference type="NCBI Taxonomy" id="172846"/>
    <lineage>
        <taxon>Eukaryota</taxon>
        <taxon>Metazoa</taxon>
        <taxon>Ecdysozoa</taxon>
        <taxon>Arthropoda</taxon>
        <taxon>Chelicerata</taxon>
        <taxon>Arachnida</taxon>
        <taxon>Araneae</taxon>
        <taxon>Araneomorphae</taxon>
        <taxon>Entelegynae</taxon>
        <taxon>Araneoidea</taxon>
        <taxon>Araneidae</taxon>
        <taxon>Caerostris</taxon>
    </lineage>
</organism>
<name>A0AAV4XNG8_CAEEX</name>
<accession>A0AAV4XNG8</accession>
<dbReference type="AlphaFoldDB" id="A0AAV4XNG8"/>
<evidence type="ECO:0000256" key="1">
    <source>
        <dbReference type="SAM" id="MobiDB-lite"/>
    </source>
</evidence>